<accession>A0A3P7XCS3</accession>
<reference evidence="1 2" key="1">
    <citation type="submission" date="2018-11" db="EMBL/GenBank/DDBJ databases">
        <authorList>
            <consortium name="Pathogen Informatics"/>
        </authorList>
    </citation>
    <scope>NUCLEOTIDE SEQUENCE [LARGE SCALE GENOMIC DNA]</scope>
    <source>
        <strain evidence="1 2">MHpl1</strain>
    </source>
</reference>
<gene>
    <name evidence="1" type="ORF">HPLM_LOCUS14124</name>
</gene>
<name>A0A3P7XCS3_HAEPC</name>
<evidence type="ECO:0000313" key="1">
    <source>
        <dbReference type="EMBL" id="VDO51913.1"/>
    </source>
</evidence>
<evidence type="ECO:0000313" key="2">
    <source>
        <dbReference type="Proteomes" id="UP000268014"/>
    </source>
</evidence>
<proteinExistence type="predicted"/>
<keyword evidence="2" id="KW-1185">Reference proteome</keyword>
<dbReference type="Proteomes" id="UP000268014">
    <property type="component" value="Unassembled WGS sequence"/>
</dbReference>
<dbReference type="EMBL" id="UZAF01018455">
    <property type="protein sequence ID" value="VDO51913.1"/>
    <property type="molecule type" value="Genomic_DNA"/>
</dbReference>
<organism evidence="1 2">
    <name type="scientific">Haemonchus placei</name>
    <name type="common">Barber's pole worm</name>
    <dbReference type="NCBI Taxonomy" id="6290"/>
    <lineage>
        <taxon>Eukaryota</taxon>
        <taxon>Metazoa</taxon>
        <taxon>Ecdysozoa</taxon>
        <taxon>Nematoda</taxon>
        <taxon>Chromadorea</taxon>
        <taxon>Rhabditida</taxon>
        <taxon>Rhabditina</taxon>
        <taxon>Rhabditomorpha</taxon>
        <taxon>Strongyloidea</taxon>
        <taxon>Trichostrongylidae</taxon>
        <taxon>Haemonchus</taxon>
    </lineage>
</organism>
<dbReference type="AlphaFoldDB" id="A0A3P7XCS3"/>
<sequence>MLVHSSLNVILQMRCGCYRSIQSMLMKCLTQERSRKSKKRINNIFRYNHF</sequence>
<protein>
    <submittedName>
        <fullName evidence="1">Uncharacterized protein</fullName>
    </submittedName>
</protein>